<protein>
    <submittedName>
        <fullName evidence="4">DNA-binding helix-turn-helix protein</fullName>
    </submittedName>
    <submittedName>
        <fullName evidence="5">Helix-turn-helix transcriptional regulator</fullName>
    </submittedName>
</protein>
<dbReference type="CDD" id="cd00093">
    <property type="entry name" value="HTH_XRE"/>
    <property type="match status" value="1"/>
</dbReference>
<feature type="region of interest" description="Disordered" evidence="2">
    <location>
        <begin position="100"/>
        <end position="127"/>
    </location>
</feature>
<organism evidence="4 6">
    <name type="scientific">Collinsella aerofaciens (strain ATCC 25986 / DSM 3979 / JCM 10188 / KCTC 3647 / NCTC 11838 / VPI 1003)</name>
    <dbReference type="NCBI Taxonomy" id="411903"/>
    <lineage>
        <taxon>Bacteria</taxon>
        <taxon>Bacillati</taxon>
        <taxon>Actinomycetota</taxon>
        <taxon>Coriobacteriia</taxon>
        <taxon>Coriobacteriales</taxon>
        <taxon>Coriobacteriaceae</taxon>
        <taxon>Collinsella</taxon>
    </lineage>
</organism>
<accession>A4EAV3</accession>
<dbReference type="InterPro" id="IPR010982">
    <property type="entry name" value="Lambda_DNA-bd_dom_sf"/>
</dbReference>
<feature type="domain" description="HTH cro/C1-type" evidence="3">
    <location>
        <begin position="5"/>
        <end position="59"/>
    </location>
</feature>
<dbReference type="PROSITE" id="PS50943">
    <property type="entry name" value="HTH_CROC1"/>
    <property type="match status" value="1"/>
</dbReference>
<dbReference type="InterPro" id="IPR001387">
    <property type="entry name" value="Cro/C1-type_HTH"/>
</dbReference>
<reference evidence="4 6" key="2">
    <citation type="submission" date="2007-04" db="EMBL/GenBank/DDBJ databases">
        <authorList>
            <person name="Fulton L."/>
            <person name="Clifton S."/>
            <person name="Fulton B."/>
            <person name="Xu J."/>
            <person name="Minx P."/>
            <person name="Mardis E.R."/>
            <person name="Wilson R.K."/>
        </authorList>
    </citation>
    <scope>NUCLEOTIDE SEQUENCE [LARGE SCALE GENOMIC DNA]</scope>
    <source>
        <strain evidence="4">ATCC 25986</strain>
        <strain evidence="6">ATCC 25986 / DSM 3979 / JCM 10188 / KCTC 3647 / NCTC 11838 / VPI 1003</strain>
    </source>
</reference>
<dbReference type="RefSeq" id="WP_006235490.1">
    <property type="nucleotide sequence ID" value="NZ_AAVN02000006.1"/>
</dbReference>
<reference evidence="5 7" key="3">
    <citation type="submission" date="2020-01" db="EMBL/GenBank/DDBJ databases">
        <title>Complete genome sequence of Collinsella aerofaciens JCM 10188(T).</title>
        <authorList>
            <person name="Tourlousse D.M."/>
            <person name="Sakamoto M."/>
            <person name="Miura T."/>
            <person name="Narita K."/>
            <person name="Ohashi A."/>
            <person name="Uchino Y."/>
            <person name="Yamazoe A."/>
            <person name="Kameyama K."/>
            <person name="Terauchi J."/>
            <person name="Ohkuma M."/>
            <person name="Kawasaki H."/>
            <person name="Sekiguchi Y."/>
        </authorList>
    </citation>
    <scope>NUCLEOTIDE SEQUENCE [LARGE SCALE GENOMIC DNA]</scope>
    <source>
        <strain evidence="5 7">JCM 10188</strain>
    </source>
</reference>
<dbReference type="PANTHER" id="PTHR46558:SF4">
    <property type="entry name" value="DNA-BIDING PHAGE PROTEIN"/>
    <property type="match status" value="1"/>
</dbReference>
<dbReference type="SMART" id="SM00530">
    <property type="entry name" value="HTH_XRE"/>
    <property type="match status" value="1"/>
</dbReference>
<name>A4EAV3_COLAA</name>
<keyword evidence="1 4" id="KW-0238">DNA-binding</keyword>
<dbReference type="EMBL" id="CP048433">
    <property type="protein sequence ID" value="QIA33505.1"/>
    <property type="molecule type" value="Genomic_DNA"/>
</dbReference>
<evidence type="ECO:0000313" key="4">
    <source>
        <dbReference type="EMBL" id="EBA39270.1"/>
    </source>
</evidence>
<dbReference type="AlphaFoldDB" id="A4EAV3"/>
<proteinExistence type="predicted"/>
<evidence type="ECO:0000259" key="3">
    <source>
        <dbReference type="PROSITE" id="PS50943"/>
    </source>
</evidence>
<sequence>MNLKLKQARKENGYSQADLADALNVDIKTVGNWERGKTLPDIEQLWKCAKILHTDPNDLLGWYEEHPEDRPTVPAGAEGELIACYRQSTEKRRSKILETARDQAELSQAQAAAPEGEGLEADQVRSA</sequence>
<reference evidence="4 6" key="1">
    <citation type="submission" date="2007-01" db="EMBL/GenBank/DDBJ databases">
        <title>Draft genome sequence of Collinsella aerofaciens (ATCC 25986).</title>
        <authorList>
            <person name="Sudarsanam P."/>
            <person name="Ley R."/>
            <person name="Guruge J."/>
            <person name="Turnbaugh P.J."/>
            <person name="Mahowald M."/>
            <person name="Liep D."/>
            <person name="Gordon J."/>
        </authorList>
    </citation>
    <scope>NUCLEOTIDE SEQUENCE [LARGE SCALE GENOMIC DNA]</scope>
    <source>
        <strain evidence="4">ATCC 25986</strain>
        <strain evidence="6">ATCC 25986 / DSM 3979 / JCM 10188 / KCTC 3647 / NCTC 11838 / VPI 1003</strain>
    </source>
</reference>
<dbReference type="SUPFAM" id="SSF47413">
    <property type="entry name" value="lambda repressor-like DNA-binding domains"/>
    <property type="match status" value="1"/>
</dbReference>
<dbReference type="Gene3D" id="1.10.260.40">
    <property type="entry name" value="lambda repressor-like DNA-binding domains"/>
    <property type="match status" value="1"/>
</dbReference>
<evidence type="ECO:0000313" key="7">
    <source>
        <dbReference type="Proteomes" id="UP000464211"/>
    </source>
</evidence>
<dbReference type="GO" id="GO:0003677">
    <property type="term" value="F:DNA binding"/>
    <property type="evidence" value="ECO:0007669"/>
    <property type="project" value="UniProtKB-KW"/>
</dbReference>
<dbReference type="PANTHER" id="PTHR46558">
    <property type="entry name" value="TRACRIPTIONAL REGULATORY PROTEIN-RELATED-RELATED"/>
    <property type="match status" value="1"/>
</dbReference>
<evidence type="ECO:0000313" key="6">
    <source>
        <dbReference type="Proteomes" id="UP000002979"/>
    </source>
</evidence>
<dbReference type="EMBL" id="AAVN02000006">
    <property type="protein sequence ID" value="EBA39270.1"/>
    <property type="molecule type" value="Genomic_DNA"/>
</dbReference>
<evidence type="ECO:0000256" key="2">
    <source>
        <dbReference type="SAM" id="MobiDB-lite"/>
    </source>
</evidence>
<evidence type="ECO:0000313" key="5">
    <source>
        <dbReference type="EMBL" id="QIA33505.1"/>
    </source>
</evidence>
<dbReference type="Pfam" id="PF01381">
    <property type="entry name" value="HTH_3"/>
    <property type="match status" value="1"/>
</dbReference>
<evidence type="ECO:0000256" key="1">
    <source>
        <dbReference type="ARBA" id="ARBA00023125"/>
    </source>
</evidence>
<dbReference type="Proteomes" id="UP000002979">
    <property type="component" value="Unassembled WGS sequence"/>
</dbReference>
<gene>
    <name evidence="4" type="ORF">COLAER_01565</name>
    <name evidence="5" type="ORF">GXM19_04035</name>
</gene>
<dbReference type="Proteomes" id="UP000464211">
    <property type="component" value="Chromosome"/>
</dbReference>
<dbReference type="GeneID" id="92849582"/>